<dbReference type="OrthoDB" id="629200at2"/>
<name>A0A4U6CXW4_9BACT</name>
<gene>
    <name evidence="5" type="ORF">FDK13_32645</name>
</gene>
<dbReference type="PANTHER" id="PTHR43280">
    <property type="entry name" value="ARAC-FAMILY TRANSCRIPTIONAL REGULATOR"/>
    <property type="match status" value="1"/>
</dbReference>
<dbReference type="InterPro" id="IPR009057">
    <property type="entry name" value="Homeodomain-like_sf"/>
</dbReference>
<evidence type="ECO:0000256" key="1">
    <source>
        <dbReference type="ARBA" id="ARBA00023015"/>
    </source>
</evidence>
<keyword evidence="2" id="KW-0238">DNA-binding</keyword>
<dbReference type="EMBL" id="SZVO01000025">
    <property type="protein sequence ID" value="TKT86264.1"/>
    <property type="molecule type" value="Genomic_DNA"/>
</dbReference>
<keyword evidence="1" id="KW-0805">Transcription regulation</keyword>
<accession>A0A4U6CXW4</accession>
<organism evidence="5 6">
    <name type="scientific">Dyadobacter frigoris</name>
    <dbReference type="NCBI Taxonomy" id="2576211"/>
    <lineage>
        <taxon>Bacteria</taxon>
        <taxon>Pseudomonadati</taxon>
        <taxon>Bacteroidota</taxon>
        <taxon>Cytophagia</taxon>
        <taxon>Cytophagales</taxon>
        <taxon>Spirosomataceae</taxon>
        <taxon>Dyadobacter</taxon>
    </lineage>
</organism>
<feature type="domain" description="HTH araC/xylS-type" evidence="4">
    <location>
        <begin position="217"/>
        <end position="297"/>
    </location>
</feature>
<evidence type="ECO:0000256" key="3">
    <source>
        <dbReference type="ARBA" id="ARBA00023163"/>
    </source>
</evidence>
<protein>
    <submittedName>
        <fullName evidence="5">Helix-turn-helix domain-containing protein</fullName>
    </submittedName>
</protein>
<evidence type="ECO:0000313" key="5">
    <source>
        <dbReference type="EMBL" id="TKT86264.1"/>
    </source>
</evidence>
<evidence type="ECO:0000313" key="6">
    <source>
        <dbReference type="Proteomes" id="UP000304900"/>
    </source>
</evidence>
<dbReference type="SUPFAM" id="SSF51215">
    <property type="entry name" value="Regulatory protein AraC"/>
    <property type="match status" value="1"/>
</dbReference>
<evidence type="ECO:0000259" key="4">
    <source>
        <dbReference type="PROSITE" id="PS01124"/>
    </source>
</evidence>
<dbReference type="InterPro" id="IPR018060">
    <property type="entry name" value="HTH_AraC"/>
</dbReference>
<dbReference type="GO" id="GO:0003700">
    <property type="term" value="F:DNA-binding transcription factor activity"/>
    <property type="evidence" value="ECO:0007669"/>
    <property type="project" value="InterPro"/>
</dbReference>
<dbReference type="InterPro" id="IPR037923">
    <property type="entry name" value="HTH-like"/>
</dbReference>
<dbReference type="Gene3D" id="1.10.10.60">
    <property type="entry name" value="Homeodomain-like"/>
    <property type="match status" value="1"/>
</dbReference>
<dbReference type="AlphaFoldDB" id="A0A4U6CXW4"/>
<keyword evidence="3" id="KW-0804">Transcription</keyword>
<dbReference type="GO" id="GO:0043565">
    <property type="term" value="F:sequence-specific DNA binding"/>
    <property type="evidence" value="ECO:0007669"/>
    <property type="project" value="InterPro"/>
</dbReference>
<reference evidence="5 6" key="1">
    <citation type="submission" date="2019-05" db="EMBL/GenBank/DDBJ databases">
        <title>Dyadobacter AR-3-8 sp. nov., isolated from arctic soil.</title>
        <authorList>
            <person name="Chaudhary D.K."/>
        </authorList>
    </citation>
    <scope>NUCLEOTIDE SEQUENCE [LARGE SCALE GENOMIC DNA]</scope>
    <source>
        <strain evidence="5 6">AR-3-8</strain>
    </source>
</reference>
<dbReference type="Proteomes" id="UP000304900">
    <property type="component" value="Unassembled WGS sequence"/>
</dbReference>
<sequence length="297" mass="33699">MEDLDLIEKSAHCFQAIQVESAQFRVAAIGENKCKLTSYNRRDFYKITLVLKGKSQLLYANRDIEINKPALVFTNPLVPYSWGSSDGEEYEEAGYFCVFSNDFLHAGDRMGSLQESTLFKAGGNPVYLLDEEQLKYISSLFIRMRSEIDSEYYFKYELIRSQLNLLIHEAIKMQPAVAYPAPQNAASRIAKLFIGLLEKQFPVDSPQRPLQLKKAGDYAEKLTVHVNHLNAAVQEITGKSTTTHINERIISEAKSLLKHTDWSVAEIAFCLGFEYASYFNNFFKKHAGVTPAGIRNN</sequence>
<comment type="caution">
    <text evidence="5">The sequence shown here is derived from an EMBL/GenBank/DDBJ whole genome shotgun (WGS) entry which is preliminary data.</text>
</comment>
<proteinExistence type="predicted"/>
<dbReference type="SUPFAM" id="SSF46689">
    <property type="entry name" value="Homeodomain-like"/>
    <property type="match status" value="1"/>
</dbReference>
<dbReference type="PROSITE" id="PS01124">
    <property type="entry name" value="HTH_ARAC_FAMILY_2"/>
    <property type="match status" value="1"/>
</dbReference>
<evidence type="ECO:0000256" key="2">
    <source>
        <dbReference type="ARBA" id="ARBA00023125"/>
    </source>
</evidence>
<dbReference type="SMART" id="SM00342">
    <property type="entry name" value="HTH_ARAC"/>
    <property type="match status" value="1"/>
</dbReference>
<dbReference type="RefSeq" id="WP_137344221.1">
    <property type="nucleotide sequence ID" value="NZ_BSQH01000027.1"/>
</dbReference>
<dbReference type="Pfam" id="PF12833">
    <property type="entry name" value="HTH_18"/>
    <property type="match status" value="1"/>
</dbReference>
<keyword evidence="6" id="KW-1185">Reference proteome</keyword>
<dbReference type="PANTHER" id="PTHR43280:SF32">
    <property type="entry name" value="TRANSCRIPTIONAL REGULATORY PROTEIN"/>
    <property type="match status" value="1"/>
</dbReference>